<evidence type="ECO:0000313" key="2">
    <source>
        <dbReference type="EMBL" id="RHY36141.1"/>
    </source>
</evidence>
<sequence length="204" mass="22375">MCPCALCRRQANPCSKARSPERSAAGDRDSKPSVAAGKRSHRHITLIGAKTWDDKTTIVTFGTTGAADKTAIVTFGTTAAADKTTIVTFETTAAATAHVKLMEVGGVFLWHKMAAAAPERHELLVVDGGVFLLRMEAPVDGMSLLRMKEAEKSLLRMQVAEKSLLRMQAAEIFLPRLEAAEMSLPQLRRCRWKLLSIKLHLHVR</sequence>
<reference evidence="2 3" key="1">
    <citation type="submission" date="2018-08" db="EMBL/GenBank/DDBJ databases">
        <title>Aphanomyces genome sequencing and annotation.</title>
        <authorList>
            <person name="Minardi D."/>
            <person name="Oidtmann B."/>
            <person name="Van Der Giezen M."/>
            <person name="Studholme D.J."/>
        </authorList>
    </citation>
    <scope>NUCLEOTIDE SEQUENCE [LARGE SCALE GENOMIC DNA]</scope>
    <source>
        <strain evidence="2 3">SA</strain>
    </source>
</reference>
<evidence type="ECO:0000313" key="3">
    <source>
        <dbReference type="Proteomes" id="UP000265716"/>
    </source>
</evidence>
<feature type="compositionally biased region" description="Basic and acidic residues" evidence="1">
    <location>
        <begin position="18"/>
        <end position="31"/>
    </location>
</feature>
<comment type="caution">
    <text evidence="2">The sequence shown here is derived from an EMBL/GenBank/DDBJ whole genome shotgun (WGS) entry which is preliminary data.</text>
</comment>
<gene>
    <name evidence="2" type="ORF">DYB38_008965</name>
</gene>
<proteinExistence type="predicted"/>
<dbReference type="AlphaFoldDB" id="A0A397C0W7"/>
<dbReference type="EMBL" id="QUTC01012632">
    <property type="protein sequence ID" value="RHY36141.1"/>
    <property type="molecule type" value="Genomic_DNA"/>
</dbReference>
<organism evidence="2 3">
    <name type="scientific">Aphanomyces astaci</name>
    <name type="common">Crayfish plague agent</name>
    <dbReference type="NCBI Taxonomy" id="112090"/>
    <lineage>
        <taxon>Eukaryota</taxon>
        <taxon>Sar</taxon>
        <taxon>Stramenopiles</taxon>
        <taxon>Oomycota</taxon>
        <taxon>Saprolegniomycetes</taxon>
        <taxon>Saprolegniales</taxon>
        <taxon>Verrucalvaceae</taxon>
        <taxon>Aphanomyces</taxon>
    </lineage>
</organism>
<protein>
    <submittedName>
        <fullName evidence="2">Uncharacterized protein</fullName>
    </submittedName>
</protein>
<evidence type="ECO:0000256" key="1">
    <source>
        <dbReference type="SAM" id="MobiDB-lite"/>
    </source>
</evidence>
<name>A0A397C0W7_APHAT</name>
<feature type="region of interest" description="Disordered" evidence="1">
    <location>
        <begin position="15"/>
        <end position="40"/>
    </location>
</feature>
<accession>A0A397C0W7</accession>
<dbReference type="Proteomes" id="UP000265716">
    <property type="component" value="Unassembled WGS sequence"/>
</dbReference>